<gene>
    <name evidence="1" type="ORF">METZ01_LOCUS130801</name>
    <name evidence="2" type="ORF">METZ01_LOCUS417021</name>
</gene>
<evidence type="ECO:0000313" key="2">
    <source>
        <dbReference type="EMBL" id="SVD64167.1"/>
    </source>
</evidence>
<proteinExistence type="predicted"/>
<organism evidence="1">
    <name type="scientific">marine metagenome</name>
    <dbReference type="NCBI Taxonomy" id="408172"/>
    <lineage>
        <taxon>unclassified sequences</taxon>
        <taxon>metagenomes</taxon>
        <taxon>ecological metagenomes</taxon>
    </lineage>
</organism>
<reference evidence="1" key="1">
    <citation type="submission" date="2018-05" db="EMBL/GenBank/DDBJ databases">
        <authorList>
            <person name="Lanie J.A."/>
            <person name="Ng W.-L."/>
            <person name="Kazmierczak K.M."/>
            <person name="Andrzejewski T.M."/>
            <person name="Davidsen T.M."/>
            <person name="Wayne K.J."/>
            <person name="Tettelin H."/>
            <person name="Glass J.I."/>
            <person name="Rusch D."/>
            <person name="Podicherti R."/>
            <person name="Tsui H.-C.T."/>
            <person name="Winkler M.E."/>
        </authorList>
    </citation>
    <scope>NUCLEOTIDE SEQUENCE</scope>
</reference>
<protein>
    <submittedName>
        <fullName evidence="1">Uncharacterized protein</fullName>
    </submittedName>
</protein>
<dbReference type="EMBL" id="UINC01163713">
    <property type="protein sequence ID" value="SVD64167.1"/>
    <property type="molecule type" value="Genomic_DNA"/>
</dbReference>
<accession>A0A381YN31</accession>
<feature type="non-terminal residue" evidence="1">
    <location>
        <position position="25"/>
    </location>
</feature>
<sequence length="25" mass="2869">MKEAYKALGYNKANYVPLTPISFLH</sequence>
<name>A0A381YN31_9ZZZZ</name>
<dbReference type="AlphaFoldDB" id="A0A381YN31"/>
<dbReference type="EMBL" id="UINC01018536">
    <property type="protein sequence ID" value="SVA77947.1"/>
    <property type="molecule type" value="Genomic_DNA"/>
</dbReference>
<evidence type="ECO:0000313" key="1">
    <source>
        <dbReference type="EMBL" id="SVA77947.1"/>
    </source>
</evidence>